<dbReference type="EMBL" id="GL876975">
    <property type="protein sequence ID" value="KLU90593.1"/>
    <property type="molecule type" value="Genomic_DNA"/>
</dbReference>
<feature type="region of interest" description="Disordered" evidence="1">
    <location>
        <begin position="1"/>
        <end position="34"/>
    </location>
</feature>
<evidence type="ECO:0000313" key="2">
    <source>
        <dbReference type="EMBL" id="KLU90593.1"/>
    </source>
</evidence>
<dbReference type="EMBL" id="ADBL01002335">
    <property type="status" value="NOT_ANNOTATED_CDS"/>
    <property type="molecule type" value="Genomic_DNA"/>
</dbReference>
<reference evidence="4" key="1">
    <citation type="submission" date="2010-05" db="EMBL/GenBank/DDBJ databases">
        <title>The genome sequence of Magnaporthe poae strain ATCC 64411.</title>
        <authorList>
            <person name="Ma L.-J."/>
            <person name="Dead R."/>
            <person name="Young S."/>
            <person name="Zeng Q."/>
            <person name="Koehrsen M."/>
            <person name="Alvarado L."/>
            <person name="Berlin A."/>
            <person name="Chapman S.B."/>
            <person name="Chen Z."/>
            <person name="Freedman E."/>
            <person name="Gellesch M."/>
            <person name="Goldberg J."/>
            <person name="Griggs A."/>
            <person name="Gujja S."/>
            <person name="Heilman E.R."/>
            <person name="Heiman D."/>
            <person name="Hepburn T."/>
            <person name="Howarth C."/>
            <person name="Jen D."/>
            <person name="Larson L."/>
            <person name="Mehta T."/>
            <person name="Neiman D."/>
            <person name="Pearson M."/>
            <person name="Roberts A."/>
            <person name="Saif S."/>
            <person name="Shea T."/>
            <person name="Shenoy N."/>
            <person name="Sisk P."/>
            <person name="Stolte C."/>
            <person name="Sykes S."/>
            <person name="Walk T."/>
            <person name="White J."/>
            <person name="Yandava C."/>
            <person name="Haas B."/>
            <person name="Nusbaum C."/>
            <person name="Birren B."/>
        </authorList>
    </citation>
    <scope>NUCLEOTIDE SEQUENCE [LARGE SCALE GENOMIC DNA]</scope>
    <source>
        <strain evidence="4">ATCC 64411 / 73-15</strain>
    </source>
</reference>
<reference evidence="3" key="5">
    <citation type="submission" date="2015-06" db="UniProtKB">
        <authorList>
            <consortium name="EnsemblFungi"/>
        </authorList>
    </citation>
    <scope>IDENTIFICATION</scope>
    <source>
        <strain evidence="3">ATCC 64411</strain>
    </source>
</reference>
<name>A0A0C4ECL6_MAGP6</name>
<reference evidence="3" key="4">
    <citation type="journal article" date="2015" name="G3 (Bethesda)">
        <title>Genome sequences of three phytopathogenic species of the Magnaporthaceae family of fungi.</title>
        <authorList>
            <person name="Okagaki L.H."/>
            <person name="Nunes C.C."/>
            <person name="Sailsbery J."/>
            <person name="Clay B."/>
            <person name="Brown D."/>
            <person name="John T."/>
            <person name="Oh Y."/>
            <person name="Young N."/>
            <person name="Fitzgerald M."/>
            <person name="Haas B.J."/>
            <person name="Zeng Q."/>
            <person name="Young S."/>
            <person name="Adiconis X."/>
            <person name="Fan L."/>
            <person name="Levin J.Z."/>
            <person name="Mitchell T.K."/>
            <person name="Okubara P.A."/>
            <person name="Farman M.L."/>
            <person name="Kohn L.M."/>
            <person name="Birren B."/>
            <person name="Ma L.-J."/>
            <person name="Dean R.A."/>
        </authorList>
    </citation>
    <scope>NUCLEOTIDE SEQUENCE</scope>
    <source>
        <strain evidence="3">ATCC 64411 / 73-15</strain>
    </source>
</reference>
<organism evidence="3 4">
    <name type="scientific">Magnaporthiopsis poae (strain ATCC 64411 / 73-15)</name>
    <name type="common">Kentucky bluegrass fungus</name>
    <name type="synonym">Magnaporthe poae</name>
    <dbReference type="NCBI Taxonomy" id="644358"/>
    <lineage>
        <taxon>Eukaryota</taxon>
        <taxon>Fungi</taxon>
        <taxon>Dikarya</taxon>
        <taxon>Ascomycota</taxon>
        <taxon>Pezizomycotina</taxon>
        <taxon>Sordariomycetes</taxon>
        <taxon>Sordariomycetidae</taxon>
        <taxon>Magnaporthales</taxon>
        <taxon>Magnaporthaceae</taxon>
        <taxon>Magnaporthiopsis</taxon>
    </lineage>
</organism>
<evidence type="ECO:0000256" key="1">
    <source>
        <dbReference type="SAM" id="MobiDB-lite"/>
    </source>
</evidence>
<sequence>MPSKALVVRRPGASGARDEYAGNQGSQASERPWDSDEFMERYHDQVGPDGRPIVYGVAYQGGVPPRVVVAVPVPPPVPNVPGCSEAYGVYYQNGAGGGSGGQKPEYRDEGSSSRHRHKWQSAAEKPRKQSKSGGGSSEREKKKKKEDKSGGSESAMAALRFFSGETDVLGRRMGHSKRK</sequence>
<evidence type="ECO:0000313" key="4">
    <source>
        <dbReference type="Proteomes" id="UP000011715"/>
    </source>
</evidence>
<proteinExistence type="predicted"/>
<protein>
    <submittedName>
        <fullName evidence="2 3">Uncharacterized protein</fullName>
    </submittedName>
</protein>
<accession>A0A0C4ECL6</accession>
<dbReference type="AlphaFoldDB" id="A0A0C4ECL6"/>
<feature type="region of interest" description="Disordered" evidence="1">
    <location>
        <begin position="76"/>
        <end position="179"/>
    </location>
</feature>
<dbReference type="VEuPathDB" id="FungiDB:MAPG_10445"/>
<dbReference type="EnsemblFungi" id="MAPG_10445T0">
    <property type="protein sequence ID" value="MAPG_10445T0"/>
    <property type="gene ID" value="MAPG_10445"/>
</dbReference>
<gene>
    <name evidence="2" type="ORF">MAPG_10445</name>
</gene>
<dbReference type="Proteomes" id="UP000011715">
    <property type="component" value="Unassembled WGS sequence"/>
</dbReference>
<evidence type="ECO:0000313" key="3">
    <source>
        <dbReference type="EnsemblFungi" id="MAPG_10445T0"/>
    </source>
</evidence>
<reference evidence="2" key="2">
    <citation type="submission" date="2010-05" db="EMBL/GenBank/DDBJ databases">
        <title>The Genome Sequence of Magnaporthe poae strain ATCC 64411.</title>
        <authorList>
            <consortium name="The Broad Institute Genome Sequencing Platform"/>
            <consortium name="Broad Institute Genome Sequencing Center for Infectious Disease"/>
            <person name="Ma L.-J."/>
            <person name="Dead R."/>
            <person name="Young S."/>
            <person name="Zeng Q."/>
            <person name="Koehrsen M."/>
            <person name="Alvarado L."/>
            <person name="Berlin A."/>
            <person name="Chapman S.B."/>
            <person name="Chen Z."/>
            <person name="Freedman E."/>
            <person name="Gellesch M."/>
            <person name="Goldberg J."/>
            <person name="Griggs A."/>
            <person name="Gujja S."/>
            <person name="Heilman E.R."/>
            <person name="Heiman D."/>
            <person name="Hepburn T."/>
            <person name="Howarth C."/>
            <person name="Jen D."/>
            <person name="Larson L."/>
            <person name="Mehta T."/>
            <person name="Neiman D."/>
            <person name="Pearson M."/>
            <person name="Roberts A."/>
            <person name="Saif S."/>
            <person name="Shea T."/>
            <person name="Shenoy N."/>
            <person name="Sisk P."/>
            <person name="Stolte C."/>
            <person name="Sykes S."/>
            <person name="Walk T."/>
            <person name="White J."/>
            <person name="Yandava C."/>
            <person name="Haas B."/>
            <person name="Nusbaum C."/>
            <person name="Birren B."/>
        </authorList>
    </citation>
    <scope>NUCLEOTIDE SEQUENCE</scope>
    <source>
        <strain evidence="2">ATCC 64411</strain>
    </source>
</reference>
<keyword evidence="4" id="KW-1185">Reference proteome</keyword>
<reference evidence="2" key="3">
    <citation type="submission" date="2011-03" db="EMBL/GenBank/DDBJ databases">
        <title>Annotation of Magnaporthe poae ATCC 64411.</title>
        <authorList>
            <person name="Ma L.-J."/>
            <person name="Dead R."/>
            <person name="Young S.K."/>
            <person name="Zeng Q."/>
            <person name="Gargeya S."/>
            <person name="Fitzgerald M."/>
            <person name="Haas B."/>
            <person name="Abouelleil A."/>
            <person name="Alvarado L."/>
            <person name="Arachchi H.M."/>
            <person name="Berlin A."/>
            <person name="Brown A."/>
            <person name="Chapman S.B."/>
            <person name="Chen Z."/>
            <person name="Dunbar C."/>
            <person name="Freedman E."/>
            <person name="Gearin G."/>
            <person name="Gellesch M."/>
            <person name="Goldberg J."/>
            <person name="Griggs A."/>
            <person name="Gujja S."/>
            <person name="Heiman D."/>
            <person name="Howarth C."/>
            <person name="Larson L."/>
            <person name="Lui A."/>
            <person name="MacDonald P.J.P."/>
            <person name="Mehta T."/>
            <person name="Montmayeur A."/>
            <person name="Murphy C."/>
            <person name="Neiman D."/>
            <person name="Pearson M."/>
            <person name="Priest M."/>
            <person name="Roberts A."/>
            <person name="Saif S."/>
            <person name="Shea T."/>
            <person name="Shenoy N."/>
            <person name="Sisk P."/>
            <person name="Stolte C."/>
            <person name="Sykes S."/>
            <person name="Yandava C."/>
            <person name="Wortman J."/>
            <person name="Nusbaum C."/>
            <person name="Birren B."/>
        </authorList>
    </citation>
    <scope>NUCLEOTIDE SEQUENCE</scope>
    <source>
        <strain evidence="2">ATCC 64411</strain>
    </source>
</reference>